<comment type="caution">
    <text evidence="2">The sequence shown here is derived from an EMBL/GenBank/DDBJ whole genome shotgun (WGS) entry which is preliminary data.</text>
</comment>
<protein>
    <submittedName>
        <fullName evidence="2">Uncharacterized protein</fullName>
    </submittedName>
</protein>
<proteinExistence type="predicted"/>
<organism evidence="2 3">
    <name type="scientific">Danionella cerebrum</name>
    <dbReference type="NCBI Taxonomy" id="2873325"/>
    <lineage>
        <taxon>Eukaryota</taxon>
        <taxon>Metazoa</taxon>
        <taxon>Chordata</taxon>
        <taxon>Craniata</taxon>
        <taxon>Vertebrata</taxon>
        <taxon>Euteleostomi</taxon>
        <taxon>Actinopterygii</taxon>
        <taxon>Neopterygii</taxon>
        <taxon>Teleostei</taxon>
        <taxon>Ostariophysi</taxon>
        <taxon>Cypriniformes</taxon>
        <taxon>Danionidae</taxon>
        <taxon>Danioninae</taxon>
        <taxon>Danionella</taxon>
    </lineage>
</organism>
<name>A0A553QVW5_9TELE</name>
<feature type="compositionally biased region" description="Low complexity" evidence="1">
    <location>
        <begin position="78"/>
        <end position="93"/>
    </location>
</feature>
<feature type="region of interest" description="Disordered" evidence="1">
    <location>
        <begin position="75"/>
        <end position="97"/>
    </location>
</feature>
<dbReference type="Proteomes" id="UP000316079">
    <property type="component" value="Unassembled WGS sequence"/>
</dbReference>
<keyword evidence="3" id="KW-1185">Reference proteome</keyword>
<accession>A0A553QVW5</accession>
<sequence length="119" mass="12852">MQTTLSLDFFNHLKNLTLGHRSIEELSSCSSSYGGDSGLHEPASAEPGEGVMVSLSGDGPQQQIRAFNPRNQLLYQQSSATSSAPGEPASPASNNVSISDNHHIHLLLSRESLRQLFVY</sequence>
<feature type="non-terminal residue" evidence="2">
    <location>
        <position position="119"/>
    </location>
</feature>
<evidence type="ECO:0000313" key="3">
    <source>
        <dbReference type="Proteomes" id="UP000316079"/>
    </source>
</evidence>
<reference evidence="2 3" key="1">
    <citation type="journal article" date="2019" name="Sci. Data">
        <title>Hybrid genome assembly and annotation of Danionella translucida.</title>
        <authorList>
            <person name="Kadobianskyi M."/>
            <person name="Schulze L."/>
            <person name="Schuelke M."/>
            <person name="Judkewitz B."/>
        </authorList>
    </citation>
    <scope>NUCLEOTIDE SEQUENCE [LARGE SCALE GENOMIC DNA]</scope>
    <source>
        <strain evidence="2 3">Bolton</strain>
    </source>
</reference>
<dbReference type="AlphaFoldDB" id="A0A553QVW5"/>
<evidence type="ECO:0000313" key="2">
    <source>
        <dbReference type="EMBL" id="TRY94122.1"/>
    </source>
</evidence>
<evidence type="ECO:0000256" key="1">
    <source>
        <dbReference type="SAM" id="MobiDB-lite"/>
    </source>
</evidence>
<dbReference type="EMBL" id="SRMA01025477">
    <property type="protein sequence ID" value="TRY94122.1"/>
    <property type="molecule type" value="Genomic_DNA"/>
</dbReference>
<gene>
    <name evidence="2" type="ORF">DNTS_031632</name>
</gene>